<keyword evidence="2" id="KW-0812">Transmembrane</keyword>
<feature type="coiled-coil region" evidence="1">
    <location>
        <begin position="11"/>
        <end position="38"/>
    </location>
</feature>
<evidence type="ECO:0000313" key="3">
    <source>
        <dbReference type="EMBL" id="KKP91653.1"/>
    </source>
</evidence>
<comment type="caution">
    <text evidence="3">The sequence shown here is derived from an EMBL/GenBank/DDBJ whole genome shotgun (WGS) entry which is preliminary data.</text>
</comment>
<evidence type="ECO:0000256" key="2">
    <source>
        <dbReference type="SAM" id="Phobius"/>
    </source>
</evidence>
<evidence type="ECO:0000313" key="4">
    <source>
        <dbReference type="Proteomes" id="UP000034140"/>
    </source>
</evidence>
<dbReference type="AlphaFoldDB" id="A0A0G0DE02"/>
<organism evidence="3 4">
    <name type="scientific">candidate division WS6 bacterium GW2011_GWC1_36_11</name>
    <dbReference type="NCBI Taxonomy" id="1619090"/>
    <lineage>
        <taxon>Bacteria</taxon>
        <taxon>Candidatus Dojkabacteria</taxon>
    </lineage>
</organism>
<accession>A0A0G0DE02</accession>
<evidence type="ECO:0000256" key="1">
    <source>
        <dbReference type="SAM" id="Coils"/>
    </source>
</evidence>
<keyword evidence="1" id="KW-0175">Coiled coil</keyword>
<evidence type="ECO:0008006" key="5">
    <source>
        <dbReference type="Google" id="ProtNLM"/>
    </source>
</evidence>
<dbReference type="EMBL" id="LBRE01000030">
    <property type="protein sequence ID" value="KKP91653.1"/>
    <property type="molecule type" value="Genomic_DNA"/>
</dbReference>
<keyword evidence="2" id="KW-1133">Transmembrane helix</keyword>
<feature type="transmembrane region" description="Helical" evidence="2">
    <location>
        <begin position="86"/>
        <end position="102"/>
    </location>
</feature>
<protein>
    <recommendedName>
        <fullName evidence="5">Transmembrane(S)protein</fullName>
    </recommendedName>
</protein>
<gene>
    <name evidence="3" type="ORF">UR96_C0030G0008</name>
</gene>
<feature type="transmembrane region" description="Helical" evidence="2">
    <location>
        <begin position="108"/>
        <end position="124"/>
    </location>
</feature>
<proteinExistence type="predicted"/>
<name>A0A0G0DE02_9BACT</name>
<sequence>MNKELNDLAKIISGEMALEKKEAALEKAKKQAIENEKNDRRRKVVKGEVQLEKDSLVEEEKKVVQNIKLFEWEAPDRYEISYNTKYFMIIVALSLVLILLLAILGHYFLMVAIIAMLFLIYVLGTTKPQKVTHRVTARGIDTGNKLYEWYIMKNFYFTKKQDQLFLIVDTKLNLPGALLFLLSEKDKDAIFVLLQDKLLYKDIRKQGWLEKLNFGEYIPLDKV</sequence>
<keyword evidence="2" id="KW-0472">Membrane</keyword>
<dbReference type="Proteomes" id="UP000034140">
    <property type="component" value="Unassembled WGS sequence"/>
</dbReference>
<reference evidence="3 4" key="1">
    <citation type="journal article" date="2015" name="Nature">
        <title>rRNA introns, odd ribosomes, and small enigmatic genomes across a large radiation of phyla.</title>
        <authorList>
            <person name="Brown C.T."/>
            <person name="Hug L.A."/>
            <person name="Thomas B.C."/>
            <person name="Sharon I."/>
            <person name="Castelle C.J."/>
            <person name="Singh A."/>
            <person name="Wilkins M.J."/>
            <person name="Williams K.H."/>
            <person name="Banfield J.F."/>
        </authorList>
    </citation>
    <scope>NUCLEOTIDE SEQUENCE [LARGE SCALE GENOMIC DNA]</scope>
</reference>